<dbReference type="EMBL" id="CP088148">
    <property type="protein sequence ID" value="UTU55119.1"/>
    <property type="molecule type" value="Genomic_DNA"/>
</dbReference>
<dbReference type="RefSeq" id="WP_024505445.1">
    <property type="nucleotide sequence ID" value="NZ_CP088148.1"/>
</dbReference>
<feature type="coiled-coil region" evidence="1">
    <location>
        <begin position="47"/>
        <end position="74"/>
    </location>
</feature>
<evidence type="ECO:0000313" key="3">
    <source>
        <dbReference type="Proteomes" id="UP001060070"/>
    </source>
</evidence>
<geneLocation type="plasmid" evidence="2 3">
    <name>unnamed</name>
</geneLocation>
<dbReference type="Proteomes" id="UP001060070">
    <property type="component" value="Plasmid unnamed"/>
</dbReference>
<gene>
    <name evidence="2" type="ORF">LRP29_32795</name>
</gene>
<keyword evidence="3" id="KW-1185">Reference proteome</keyword>
<name>A0AB38TJI9_9HYPH</name>
<dbReference type="AlphaFoldDB" id="A0AB38TJI9"/>
<keyword evidence="1" id="KW-0175">Coiled coil</keyword>
<keyword evidence="2" id="KW-0614">Plasmid</keyword>
<proteinExistence type="predicted"/>
<protein>
    <submittedName>
        <fullName evidence="2">Uncharacterized protein</fullName>
    </submittedName>
</protein>
<dbReference type="GeneID" id="91564578"/>
<organism evidence="2 3">
    <name type="scientific">Mesorhizobium ciceri</name>
    <dbReference type="NCBI Taxonomy" id="39645"/>
    <lineage>
        <taxon>Bacteria</taxon>
        <taxon>Pseudomonadati</taxon>
        <taxon>Pseudomonadota</taxon>
        <taxon>Alphaproteobacteria</taxon>
        <taxon>Hyphomicrobiales</taxon>
        <taxon>Phyllobacteriaceae</taxon>
        <taxon>Mesorhizobium</taxon>
    </lineage>
</organism>
<sequence length="84" mass="9445">MVNPPKRQDDYQDRAIDCQEAMEPGFQAIVDCMLEAGWTRGETLRALKRLIAANNMAQKENARLETQLAIARAMLRAGKPIKVC</sequence>
<evidence type="ECO:0000256" key="1">
    <source>
        <dbReference type="SAM" id="Coils"/>
    </source>
</evidence>
<reference evidence="2 3" key="1">
    <citation type="journal article" date="2022" name="Microbiol. Resour. Announc.">
        <title>Complete Genome Sequence of Mesorhizobium ciceri Strain R30, a Rhizobium Used as a Commercial Inoculant for Chickpea in Argentina.</title>
        <authorList>
            <person name="Foresto E."/>
            <person name="Revale S."/>
            <person name="Primo E."/>
            <person name="Nievas F."/>
            <person name="Carezzano E."/>
            <person name="Puente M."/>
            <person name="Alzari P."/>
            <person name="Mart M."/>
            <person name="Ben-Assaya M."/>
            <person name="Mornico D."/>
            <person name="Santoro M."/>
            <person name="Mart F."/>
            <person name="Giordano W."/>
            <person name="Bogino P."/>
        </authorList>
    </citation>
    <scope>NUCLEOTIDE SEQUENCE [LARGE SCALE GENOMIC DNA]</scope>
    <source>
        <strain evidence="2 3">R30</strain>
    </source>
</reference>
<evidence type="ECO:0000313" key="2">
    <source>
        <dbReference type="EMBL" id="UTU55119.1"/>
    </source>
</evidence>
<accession>A0AB38TJI9</accession>